<accession>A0A382KEK2</accession>
<dbReference type="AlphaFoldDB" id="A0A382KEK2"/>
<dbReference type="InterPro" id="IPR001451">
    <property type="entry name" value="Hexapep"/>
</dbReference>
<dbReference type="PANTHER" id="PTHR43480">
    <property type="entry name" value="ACYL-[ACYL-CARRIER-PROTEIN]--UDP-N-ACETYLGLUCOSAMINE O-ACYLTRANSFERASE"/>
    <property type="match status" value="1"/>
</dbReference>
<dbReference type="InterPro" id="IPR011004">
    <property type="entry name" value="Trimer_LpxA-like_sf"/>
</dbReference>
<dbReference type="PANTHER" id="PTHR43480:SF1">
    <property type="entry name" value="ACYL-[ACYL-CARRIER-PROTEIN]--UDP-N-ACETYLGLUCOSAMINE O-ACYLTRANSFERASE, MITOCHONDRIAL-RELATED"/>
    <property type="match status" value="1"/>
</dbReference>
<gene>
    <name evidence="1" type="ORF">METZ01_LOCUS275672</name>
</gene>
<protein>
    <recommendedName>
        <fullName evidence="2">UDP N-acetylglucosamine O-acyltransferase C-terminal domain-containing protein</fullName>
    </recommendedName>
</protein>
<proteinExistence type="predicted"/>
<sequence>MTIEPSAIVHKTAKVHKDAIIKASAVIGKHVEIGAGTVVDSHAVIAGPTKIGKNNHIYSFASIGGDPQDITYEDGQESNLVIGDDNLIREFCTINRGTEKENSLTRIGSNNMLMSYVHIAHDCQLGNHIIMSNNASLAGHVRIADWAIL</sequence>
<evidence type="ECO:0000313" key="1">
    <source>
        <dbReference type="EMBL" id="SVC22818.1"/>
    </source>
</evidence>
<dbReference type="Gene3D" id="2.160.10.10">
    <property type="entry name" value="Hexapeptide repeat proteins"/>
    <property type="match status" value="1"/>
</dbReference>
<organism evidence="1">
    <name type="scientific">marine metagenome</name>
    <dbReference type="NCBI Taxonomy" id="408172"/>
    <lineage>
        <taxon>unclassified sequences</taxon>
        <taxon>metagenomes</taxon>
        <taxon>ecological metagenomes</taxon>
    </lineage>
</organism>
<reference evidence="1" key="1">
    <citation type="submission" date="2018-05" db="EMBL/GenBank/DDBJ databases">
        <authorList>
            <person name="Lanie J.A."/>
            <person name="Ng W.-L."/>
            <person name="Kazmierczak K.M."/>
            <person name="Andrzejewski T.M."/>
            <person name="Davidsen T.M."/>
            <person name="Wayne K.J."/>
            <person name="Tettelin H."/>
            <person name="Glass J.I."/>
            <person name="Rusch D."/>
            <person name="Podicherti R."/>
            <person name="Tsui H.-C.T."/>
            <person name="Winkler M.E."/>
        </authorList>
    </citation>
    <scope>NUCLEOTIDE SEQUENCE</scope>
</reference>
<dbReference type="InterPro" id="IPR010137">
    <property type="entry name" value="Lipid_A_LpxA"/>
</dbReference>
<name>A0A382KEK2_9ZZZZ</name>
<dbReference type="SUPFAM" id="SSF51161">
    <property type="entry name" value="Trimeric LpxA-like enzymes"/>
    <property type="match status" value="1"/>
</dbReference>
<dbReference type="GO" id="GO:0008780">
    <property type="term" value="F:acyl-[acyl-carrier-protein]-UDP-N-acetylglucosamine O-acyltransferase activity"/>
    <property type="evidence" value="ECO:0007669"/>
    <property type="project" value="InterPro"/>
</dbReference>
<evidence type="ECO:0008006" key="2">
    <source>
        <dbReference type="Google" id="ProtNLM"/>
    </source>
</evidence>
<feature type="non-terminal residue" evidence="1">
    <location>
        <position position="149"/>
    </location>
</feature>
<dbReference type="Pfam" id="PF00132">
    <property type="entry name" value="Hexapep"/>
    <property type="match status" value="2"/>
</dbReference>
<dbReference type="EMBL" id="UINC01080145">
    <property type="protein sequence ID" value="SVC22818.1"/>
    <property type="molecule type" value="Genomic_DNA"/>
</dbReference>
<dbReference type="GO" id="GO:0008610">
    <property type="term" value="P:lipid biosynthetic process"/>
    <property type="evidence" value="ECO:0007669"/>
    <property type="project" value="InterPro"/>
</dbReference>